<dbReference type="GO" id="GO:0019706">
    <property type="term" value="F:protein-cysteine S-palmitoyltransferase activity"/>
    <property type="evidence" value="ECO:0007669"/>
    <property type="project" value="UniProtKB-EC"/>
</dbReference>
<evidence type="ECO:0000256" key="1">
    <source>
        <dbReference type="ARBA" id="ARBA00012210"/>
    </source>
</evidence>
<dbReference type="EC" id="2.3.1.225" evidence="1"/>
<evidence type="ECO:0000313" key="5">
    <source>
        <dbReference type="EMBL" id="KAF2667576.1"/>
    </source>
</evidence>
<gene>
    <name evidence="5" type="ORF">BT63DRAFT_480524</name>
</gene>
<accession>A0A6A6U7F6</accession>
<dbReference type="InterPro" id="IPR002110">
    <property type="entry name" value="Ankyrin_rpt"/>
</dbReference>
<dbReference type="InterPro" id="IPR036770">
    <property type="entry name" value="Ankyrin_rpt-contain_sf"/>
</dbReference>
<dbReference type="OrthoDB" id="19174at2759"/>
<evidence type="ECO:0000256" key="4">
    <source>
        <dbReference type="PROSITE-ProRule" id="PRU00023"/>
    </source>
</evidence>
<dbReference type="PROSITE" id="PS50297">
    <property type="entry name" value="ANK_REP_REGION"/>
    <property type="match status" value="1"/>
</dbReference>
<dbReference type="PROSITE" id="PS50088">
    <property type="entry name" value="ANK_REPEAT"/>
    <property type="match status" value="1"/>
</dbReference>
<dbReference type="Pfam" id="PF12796">
    <property type="entry name" value="Ank_2"/>
    <property type="match status" value="1"/>
</dbReference>
<dbReference type="Gene3D" id="1.25.40.20">
    <property type="entry name" value="Ankyrin repeat-containing domain"/>
    <property type="match status" value="1"/>
</dbReference>
<dbReference type="SMART" id="SM00248">
    <property type="entry name" value="ANK"/>
    <property type="match status" value="2"/>
</dbReference>
<dbReference type="PANTHER" id="PTHR24161">
    <property type="entry name" value="ANK_REP_REGION DOMAIN-CONTAINING PROTEIN-RELATED"/>
    <property type="match status" value="1"/>
</dbReference>
<feature type="repeat" description="ANK" evidence="4">
    <location>
        <begin position="39"/>
        <end position="72"/>
    </location>
</feature>
<dbReference type="PANTHER" id="PTHR24161:SF85">
    <property type="entry name" value="PALMITOYLTRANSFERASE HIP14"/>
    <property type="match status" value="1"/>
</dbReference>
<keyword evidence="2" id="KW-0677">Repeat</keyword>
<proteinExistence type="predicted"/>
<evidence type="ECO:0000313" key="6">
    <source>
        <dbReference type="Proteomes" id="UP000799302"/>
    </source>
</evidence>
<dbReference type="SUPFAM" id="SSF48403">
    <property type="entry name" value="Ankyrin repeat"/>
    <property type="match status" value="1"/>
</dbReference>
<evidence type="ECO:0000256" key="3">
    <source>
        <dbReference type="ARBA" id="ARBA00023043"/>
    </source>
</evidence>
<reference evidence="5" key="1">
    <citation type="journal article" date="2020" name="Stud. Mycol.">
        <title>101 Dothideomycetes genomes: a test case for predicting lifestyles and emergence of pathogens.</title>
        <authorList>
            <person name="Haridas S."/>
            <person name="Albert R."/>
            <person name="Binder M."/>
            <person name="Bloem J."/>
            <person name="Labutti K."/>
            <person name="Salamov A."/>
            <person name="Andreopoulos B."/>
            <person name="Baker S."/>
            <person name="Barry K."/>
            <person name="Bills G."/>
            <person name="Bluhm B."/>
            <person name="Cannon C."/>
            <person name="Castanera R."/>
            <person name="Culley D."/>
            <person name="Daum C."/>
            <person name="Ezra D."/>
            <person name="Gonzalez J."/>
            <person name="Henrissat B."/>
            <person name="Kuo A."/>
            <person name="Liang C."/>
            <person name="Lipzen A."/>
            <person name="Lutzoni F."/>
            <person name="Magnuson J."/>
            <person name="Mondo S."/>
            <person name="Nolan M."/>
            <person name="Ohm R."/>
            <person name="Pangilinan J."/>
            <person name="Park H.-J."/>
            <person name="Ramirez L."/>
            <person name="Alfaro M."/>
            <person name="Sun H."/>
            <person name="Tritt A."/>
            <person name="Yoshinaga Y."/>
            <person name="Zwiers L.-H."/>
            <person name="Turgeon B."/>
            <person name="Goodwin S."/>
            <person name="Spatafora J."/>
            <person name="Crous P."/>
            <person name="Grigoriev I."/>
        </authorList>
    </citation>
    <scope>NUCLEOTIDE SEQUENCE</scope>
    <source>
        <strain evidence="5">CBS 115976</strain>
    </source>
</reference>
<dbReference type="Proteomes" id="UP000799302">
    <property type="component" value="Unassembled WGS sequence"/>
</dbReference>
<keyword evidence="3 4" id="KW-0040">ANK repeat</keyword>
<name>A0A6A6U7F6_9PEZI</name>
<dbReference type="AlphaFoldDB" id="A0A6A6U7F6"/>
<keyword evidence="6" id="KW-1185">Reference proteome</keyword>
<dbReference type="EMBL" id="MU004237">
    <property type="protein sequence ID" value="KAF2667576.1"/>
    <property type="molecule type" value="Genomic_DNA"/>
</dbReference>
<evidence type="ECO:0000256" key="2">
    <source>
        <dbReference type="ARBA" id="ARBA00022737"/>
    </source>
</evidence>
<protein>
    <recommendedName>
        <fullName evidence="1">protein S-acyltransferase</fullName>
        <ecNumber evidence="1">2.3.1.225</ecNumber>
    </recommendedName>
</protein>
<organism evidence="5 6">
    <name type="scientific">Microthyrium microscopicum</name>
    <dbReference type="NCBI Taxonomy" id="703497"/>
    <lineage>
        <taxon>Eukaryota</taxon>
        <taxon>Fungi</taxon>
        <taxon>Dikarya</taxon>
        <taxon>Ascomycota</taxon>
        <taxon>Pezizomycotina</taxon>
        <taxon>Dothideomycetes</taxon>
        <taxon>Dothideomycetes incertae sedis</taxon>
        <taxon>Microthyriales</taxon>
        <taxon>Microthyriaceae</taxon>
        <taxon>Microthyrium</taxon>
    </lineage>
</organism>
<sequence>MPSQHDILLRLTPDAPTRVLSALSTSPNPSTLASAADSNGYTLIHAAASYAHLDMLRTLVRTYGVNVNTRDNDGQTPLFHAETLEVAKCLVEELGADVGVVDGEGLSVLDSARADGEGEGLVGYLEGVVGRAGARNGMIEGGGENVNGEREAEAVEVPVQTEALARTRVPENVQVNFGTMPELPPSEMADPRIRAKIEELAARGDFESEEAQRELRNLVAEVVTGIQEEGPDRSRRRTGD</sequence>